<feature type="domain" description="HTH lacI-type" evidence="4">
    <location>
        <begin position="2"/>
        <end position="56"/>
    </location>
</feature>
<evidence type="ECO:0000313" key="6">
    <source>
        <dbReference type="Proteomes" id="UP000305165"/>
    </source>
</evidence>
<comment type="caution">
    <text evidence="5">The sequence shown here is derived from an EMBL/GenBank/DDBJ whole genome shotgun (WGS) entry which is preliminary data.</text>
</comment>
<evidence type="ECO:0000313" key="5">
    <source>
        <dbReference type="EMBL" id="TIH99349.1"/>
    </source>
</evidence>
<evidence type="ECO:0000256" key="3">
    <source>
        <dbReference type="ARBA" id="ARBA00023163"/>
    </source>
</evidence>
<dbReference type="Proteomes" id="UP000305165">
    <property type="component" value="Unassembled WGS sequence"/>
</dbReference>
<dbReference type="PANTHER" id="PTHR30146:SF154">
    <property type="entry name" value="TRANSCRIPTION REGULATOR, MEMBER OF GALR FAMILY"/>
    <property type="match status" value="1"/>
</dbReference>
<keyword evidence="3" id="KW-0804">Transcription</keyword>
<organism evidence="5 6">
    <name type="scientific">Streptococcus suis</name>
    <dbReference type="NCBI Taxonomy" id="1307"/>
    <lineage>
        <taxon>Bacteria</taxon>
        <taxon>Bacillati</taxon>
        <taxon>Bacillota</taxon>
        <taxon>Bacilli</taxon>
        <taxon>Lactobacillales</taxon>
        <taxon>Streptococcaceae</taxon>
        <taxon>Streptococcus</taxon>
    </lineage>
</organism>
<dbReference type="SMART" id="SM00354">
    <property type="entry name" value="HTH_LACI"/>
    <property type="match status" value="1"/>
</dbReference>
<dbReference type="PROSITE" id="PS50932">
    <property type="entry name" value="HTH_LACI_2"/>
    <property type="match status" value="1"/>
</dbReference>
<dbReference type="Gene3D" id="3.40.50.2300">
    <property type="match status" value="2"/>
</dbReference>
<dbReference type="EMBL" id="SSXO01000004">
    <property type="protein sequence ID" value="TIH99349.1"/>
    <property type="molecule type" value="Genomic_DNA"/>
</dbReference>
<dbReference type="SUPFAM" id="SSF47413">
    <property type="entry name" value="lambda repressor-like DNA-binding domains"/>
    <property type="match status" value="1"/>
</dbReference>
<accession>A0A4T2GL09</accession>
<dbReference type="GO" id="GO:0000976">
    <property type="term" value="F:transcription cis-regulatory region binding"/>
    <property type="evidence" value="ECO:0007669"/>
    <property type="project" value="TreeGrafter"/>
</dbReference>
<reference evidence="5 6" key="1">
    <citation type="submission" date="2019-04" db="EMBL/GenBank/DDBJ databases">
        <title>Genome analysis of Streptococcus suis strain WUSS424.</title>
        <authorList>
            <person name="Chen H."/>
            <person name="Gao X."/>
            <person name="Wu Z."/>
        </authorList>
    </citation>
    <scope>NUCLEOTIDE SEQUENCE [LARGE SCALE GENOMIC DNA]</scope>
    <source>
        <strain evidence="5 6">WUSS424</strain>
    </source>
</reference>
<dbReference type="Pfam" id="PF00356">
    <property type="entry name" value="LacI"/>
    <property type="match status" value="1"/>
</dbReference>
<evidence type="ECO:0000259" key="4">
    <source>
        <dbReference type="PROSITE" id="PS50932"/>
    </source>
</evidence>
<gene>
    <name evidence="5" type="ORF">FAJ39_07260</name>
</gene>
<dbReference type="Pfam" id="PF13377">
    <property type="entry name" value="Peripla_BP_3"/>
    <property type="match status" value="1"/>
</dbReference>
<dbReference type="OrthoDB" id="9775106at2"/>
<dbReference type="InterPro" id="IPR010982">
    <property type="entry name" value="Lambda_DNA-bd_dom_sf"/>
</dbReference>
<dbReference type="SUPFAM" id="SSF53822">
    <property type="entry name" value="Periplasmic binding protein-like I"/>
    <property type="match status" value="1"/>
</dbReference>
<evidence type="ECO:0000256" key="1">
    <source>
        <dbReference type="ARBA" id="ARBA00023015"/>
    </source>
</evidence>
<dbReference type="InterPro" id="IPR046335">
    <property type="entry name" value="LacI/GalR-like_sensor"/>
</dbReference>
<keyword evidence="1" id="KW-0805">Transcription regulation</keyword>
<protein>
    <submittedName>
        <fullName evidence="5">LacI family transcriptional regulator</fullName>
    </submittedName>
</protein>
<dbReference type="CDD" id="cd06267">
    <property type="entry name" value="PBP1_LacI_sugar_binding-like"/>
    <property type="match status" value="1"/>
</dbReference>
<dbReference type="CDD" id="cd01392">
    <property type="entry name" value="HTH_LacI"/>
    <property type="match status" value="1"/>
</dbReference>
<dbReference type="AlphaFoldDB" id="A0A4T2GL09"/>
<dbReference type="Gene3D" id="1.10.260.40">
    <property type="entry name" value="lambda repressor-like DNA-binding domains"/>
    <property type="match status" value="1"/>
</dbReference>
<dbReference type="PANTHER" id="PTHR30146">
    <property type="entry name" value="LACI-RELATED TRANSCRIPTIONAL REPRESSOR"/>
    <property type="match status" value="1"/>
</dbReference>
<proteinExistence type="predicted"/>
<dbReference type="InterPro" id="IPR028082">
    <property type="entry name" value="Peripla_BP_I"/>
</dbReference>
<sequence length="315" mass="34919">MVSLAEVARRANVSKMTVSRVLNHPEKVSQSLRELVEQAMKDLNYRPNIQAQALAQKRTRIIQVMILEEMALVEPYYAALLAGIAQAAQTNQYSMHLATAKEALSDQCDGYIVMGARQSDYEWLASLTKPLVLFGENKAGFSFVDTDNRTATYQASLFAHQQGYGQLIYVGLDLEESFAHSRQAGYVAAMEDLGCPPQLYKLENRSRVSQALLDGLELSSDVKTAFICGSDRLALGLVRGLEARGKRIPEEVGVIGFDGFFLDKVSRPSLTTMEQPLSQMGQACLEQLLQAIQSQQDEPTSLFFPAKLIQRETTL</sequence>
<keyword evidence="2" id="KW-0238">DNA-binding</keyword>
<name>A0A4T2GL09_STRSU</name>
<dbReference type="PROSITE" id="PS00356">
    <property type="entry name" value="HTH_LACI_1"/>
    <property type="match status" value="1"/>
</dbReference>
<evidence type="ECO:0000256" key="2">
    <source>
        <dbReference type="ARBA" id="ARBA00023125"/>
    </source>
</evidence>
<dbReference type="GO" id="GO:0003700">
    <property type="term" value="F:DNA-binding transcription factor activity"/>
    <property type="evidence" value="ECO:0007669"/>
    <property type="project" value="TreeGrafter"/>
</dbReference>
<dbReference type="InterPro" id="IPR000843">
    <property type="entry name" value="HTH_LacI"/>
</dbReference>